<keyword evidence="3" id="KW-0804">Transcription</keyword>
<reference evidence="5 6" key="1">
    <citation type="submission" date="2018-10" db="EMBL/GenBank/DDBJ databases">
        <title>Phylogenomics of Brevibacillus.</title>
        <authorList>
            <person name="Dunlap C."/>
        </authorList>
    </citation>
    <scope>NUCLEOTIDE SEQUENCE [LARGE SCALE GENOMIC DNA]</scope>
    <source>
        <strain evidence="5 6">JCM 12215</strain>
    </source>
</reference>
<dbReference type="PANTHER" id="PTHR33204">
    <property type="entry name" value="TRANSCRIPTIONAL REGULATOR, MARR FAMILY"/>
    <property type="match status" value="1"/>
</dbReference>
<dbReference type="SUPFAM" id="SSF46785">
    <property type="entry name" value="Winged helix' DNA-binding domain"/>
    <property type="match status" value="1"/>
</dbReference>
<dbReference type="Pfam" id="PF01638">
    <property type="entry name" value="HxlR"/>
    <property type="match status" value="1"/>
</dbReference>
<evidence type="ECO:0000256" key="2">
    <source>
        <dbReference type="ARBA" id="ARBA00023125"/>
    </source>
</evidence>
<gene>
    <name evidence="5" type="ORF">EDM52_08575</name>
</gene>
<dbReference type="InterPro" id="IPR002577">
    <property type="entry name" value="HTH_HxlR"/>
</dbReference>
<dbReference type="RefSeq" id="WP_122908594.1">
    <property type="nucleotide sequence ID" value="NZ_CBCSBE010000005.1"/>
</dbReference>
<dbReference type="OrthoDB" id="9800966at2"/>
<proteinExistence type="predicted"/>
<dbReference type="EMBL" id="RHHR01000013">
    <property type="protein sequence ID" value="RNB74775.1"/>
    <property type="molecule type" value="Genomic_DNA"/>
</dbReference>
<evidence type="ECO:0000256" key="3">
    <source>
        <dbReference type="ARBA" id="ARBA00023163"/>
    </source>
</evidence>
<comment type="caution">
    <text evidence="5">The sequence shown here is derived from an EMBL/GenBank/DDBJ whole genome shotgun (WGS) entry which is preliminary data.</text>
</comment>
<evidence type="ECO:0000256" key="1">
    <source>
        <dbReference type="ARBA" id="ARBA00023015"/>
    </source>
</evidence>
<dbReference type="Proteomes" id="UP000282028">
    <property type="component" value="Unassembled WGS sequence"/>
</dbReference>
<dbReference type="GO" id="GO:0003677">
    <property type="term" value="F:DNA binding"/>
    <property type="evidence" value="ECO:0007669"/>
    <property type="project" value="UniProtKB-KW"/>
</dbReference>
<evidence type="ECO:0000259" key="4">
    <source>
        <dbReference type="PROSITE" id="PS51118"/>
    </source>
</evidence>
<name>A0A3M8CIS2_9BACL</name>
<dbReference type="AlphaFoldDB" id="A0A3M8CIS2"/>
<dbReference type="InterPro" id="IPR036388">
    <property type="entry name" value="WH-like_DNA-bd_sf"/>
</dbReference>
<evidence type="ECO:0000313" key="5">
    <source>
        <dbReference type="EMBL" id="RNB74775.1"/>
    </source>
</evidence>
<organism evidence="5 6">
    <name type="scientific">Brevibacillus invocatus</name>
    <dbReference type="NCBI Taxonomy" id="173959"/>
    <lineage>
        <taxon>Bacteria</taxon>
        <taxon>Bacillati</taxon>
        <taxon>Bacillota</taxon>
        <taxon>Bacilli</taxon>
        <taxon>Bacillales</taxon>
        <taxon>Paenibacillaceae</taxon>
        <taxon>Brevibacillus</taxon>
    </lineage>
</organism>
<dbReference type="InterPro" id="IPR036390">
    <property type="entry name" value="WH_DNA-bd_sf"/>
</dbReference>
<accession>A0A3M8CIS2</accession>
<sequence>MSQESAGEQICPKYECAMNILGKRWTGLILHVLLRGAVRFKDIREMVPHMSDKMLSERLKELEELEILERKVFPEIPVRIEYELTTKGKDLRPVIESIHEWGEKWM</sequence>
<dbReference type="Gene3D" id="1.10.10.10">
    <property type="entry name" value="Winged helix-like DNA-binding domain superfamily/Winged helix DNA-binding domain"/>
    <property type="match status" value="1"/>
</dbReference>
<dbReference type="PANTHER" id="PTHR33204:SF37">
    <property type="entry name" value="HTH-TYPE TRANSCRIPTIONAL REGULATOR YODB"/>
    <property type="match status" value="1"/>
</dbReference>
<keyword evidence="2" id="KW-0238">DNA-binding</keyword>
<keyword evidence="1" id="KW-0805">Transcription regulation</keyword>
<evidence type="ECO:0000313" key="6">
    <source>
        <dbReference type="Proteomes" id="UP000282028"/>
    </source>
</evidence>
<keyword evidence="6" id="KW-1185">Reference proteome</keyword>
<protein>
    <submittedName>
        <fullName evidence="5">Transcriptional regulator</fullName>
    </submittedName>
</protein>
<dbReference type="PROSITE" id="PS51118">
    <property type="entry name" value="HTH_HXLR"/>
    <property type="match status" value="1"/>
</dbReference>
<feature type="domain" description="HTH hxlR-type" evidence="4">
    <location>
        <begin position="11"/>
        <end position="106"/>
    </location>
</feature>